<organism evidence="7 8">
    <name type="scientific">Blepharisma stoltei</name>
    <dbReference type="NCBI Taxonomy" id="1481888"/>
    <lineage>
        <taxon>Eukaryota</taxon>
        <taxon>Sar</taxon>
        <taxon>Alveolata</taxon>
        <taxon>Ciliophora</taxon>
        <taxon>Postciliodesmatophora</taxon>
        <taxon>Heterotrichea</taxon>
        <taxon>Heterotrichida</taxon>
        <taxon>Blepharismidae</taxon>
        <taxon>Blepharisma</taxon>
    </lineage>
</organism>
<keyword evidence="2" id="KW-0240">DNA-directed RNA polymerase</keyword>
<dbReference type="GO" id="GO:0006366">
    <property type="term" value="P:transcription by RNA polymerase II"/>
    <property type="evidence" value="ECO:0007669"/>
    <property type="project" value="InterPro"/>
</dbReference>
<dbReference type="Pfam" id="PF13656">
    <property type="entry name" value="RNA_pol_L_2"/>
    <property type="match status" value="1"/>
</dbReference>
<evidence type="ECO:0000313" key="8">
    <source>
        <dbReference type="Proteomes" id="UP001162131"/>
    </source>
</evidence>
<dbReference type="CDD" id="cd06926">
    <property type="entry name" value="RNAP_II_RPB11"/>
    <property type="match status" value="1"/>
</dbReference>
<comment type="subcellular location">
    <subcellularLocation>
        <location evidence="1">Nucleus</location>
    </subcellularLocation>
</comment>
<dbReference type="InterPro" id="IPR022905">
    <property type="entry name" value="Rpo11-like"/>
</dbReference>
<evidence type="ECO:0000256" key="3">
    <source>
        <dbReference type="ARBA" id="ARBA00023163"/>
    </source>
</evidence>
<evidence type="ECO:0000256" key="5">
    <source>
        <dbReference type="ARBA" id="ARBA00025751"/>
    </source>
</evidence>
<evidence type="ECO:0000259" key="6">
    <source>
        <dbReference type="Pfam" id="PF13656"/>
    </source>
</evidence>
<sequence length="112" mass="12918">MNAPELHELFTLPQGKNKVEYEEDSRIEFAGTFTVHLEDHTLGNIIRMQLLQDDRVRFAGYKAPHPLEQRIQVKIQTDGQISPHEALMNSLESLKITFKGLQDQFEKQAKSI</sequence>
<dbReference type="InterPro" id="IPR037685">
    <property type="entry name" value="RBP11"/>
</dbReference>
<dbReference type="Gene3D" id="3.30.1360.10">
    <property type="entry name" value="RNA polymerase, RBP11-like subunit"/>
    <property type="match status" value="1"/>
</dbReference>
<protein>
    <recommendedName>
        <fullName evidence="6">DNA-directed RNA polymerase RBP11-like dimerisation domain-containing protein</fullName>
    </recommendedName>
</protein>
<keyword evidence="3" id="KW-0804">Transcription</keyword>
<dbReference type="HAMAP" id="MF_00261">
    <property type="entry name" value="RNApol_arch_Rpo11"/>
    <property type="match status" value="1"/>
</dbReference>
<dbReference type="GO" id="GO:0005665">
    <property type="term" value="C:RNA polymerase II, core complex"/>
    <property type="evidence" value="ECO:0007669"/>
    <property type="project" value="InterPro"/>
</dbReference>
<dbReference type="GO" id="GO:0046983">
    <property type="term" value="F:protein dimerization activity"/>
    <property type="evidence" value="ECO:0007669"/>
    <property type="project" value="InterPro"/>
</dbReference>
<evidence type="ECO:0000313" key="7">
    <source>
        <dbReference type="EMBL" id="CAG9321420.1"/>
    </source>
</evidence>
<dbReference type="Proteomes" id="UP001162131">
    <property type="component" value="Unassembled WGS sequence"/>
</dbReference>
<keyword evidence="4" id="KW-0539">Nucleus</keyword>
<dbReference type="PANTHER" id="PTHR13946:SF16">
    <property type="entry name" value="DNA-DIRECTED RNA POLYMERASE II SUBUNIT RPB11"/>
    <property type="match status" value="1"/>
</dbReference>
<dbReference type="PROSITE" id="PS01154">
    <property type="entry name" value="RNA_POL_L_13KD"/>
    <property type="match status" value="1"/>
</dbReference>
<dbReference type="AlphaFoldDB" id="A0AAU9J8A5"/>
<dbReference type="SUPFAM" id="SSF55257">
    <property type="entry name" value="RBP11-like subunits of RNA polymerase"/>
    <property type="match status" value="1"/>
</dbReference>
<feature type="domain" description="DNA-directed RNA polymerase RBP11-like dimerisation" evidence="6">
    <location>
        <begin position="32"/>
        <end position="103"/>
    </location>
</feature>
<dbReference type="InterPro" id="IPR036603">
    <property type="entry name" value="RBP11-like"/>
</dbReference>
<dbReference type="InterPro" id="IPR009025">
    <property type="entry name" value="RBP11-like_dimer"/>
</dbReference>
<comment type="caution">
    <text evidence="7">The sequence shown here is derived from an EMBL/GenBank/DDBJ whole genome shotgun (WGS) entry which is preliminary data.</text>
</comment>
<keyword evidence="8" id="KW-1185">Reference proteome</keyword>
<comment type="similarity">
    <text evidence="5">Belongs to the archaeal Rpo11/eukaryotic RPB11/RPC19 RNA polymerase subunit family.</text>
</comment>
<dbReference type="InterPro" id="IPR008193">
    <property type="entry name" value="RNA_pol_Rpb11_13-16kDa_CS"/>
</dbReference>
<dbReference type="PANTHER" id="PTHR13946">
    <property type="entry name" value="DNA-DIRECTED RNA POLYMERASE I,II,III"/>
    <property type="match status" value="1"/>
</dbReference>
<dbReference type="GO" id="GO:0003677">
    <property type="term" value="F:DNA binding"/>
    <property type="evidence" value="ECO:0007669"/>
    <property type="project" value="InterPro"/>
</dbReference>
<evidence type="ECO:0000256" key="4">
    <source>
        <dbReference type="ARBA" id="ARBA00023242"/>
    </source>
</evidence>
<dbReference type="GO" id="GO:0003899">
    <property type="term" value="F:DNA-directed RNA polymerase activity"/>
    <property type="evidence" value="ECO:0007669"/>
    <property type="project" value="InterPro"/>
</dbReference>
<evidence type="ECO:0000256" key="1">
    <source>
        <dbReference type="ARBA" id="ARBA00004123"/>
    </source>
</evidence>
<evidence type="ECO:0000256" key="2">
    <source>
        <dbReference type="ARBA" id="ARBA00022478"/>
    </source>
</evidence>
<accession>A0AAU9J8A5</accession>
<name>A0AAU9J8A5_9CILI</name>
<dbReference type="EMBL" id="CAJZBQ010000028">
    <property type="protein sequence ID" value="CAG9321420.1"/>
    <property type="molecule type" value="Genomic_DNA"/>
</dbReference>
<gene>
    <name evidence="7" type="ORF">BSTOLATCC_MIC28702</name>
</gene>
<proteinExistence type="inferred from homology"/>
<reference evidence="7" key="1">
    <citation type="submission" date="2021-09" db="EMBL/GenBank/DDBJ databases">
        <authorList>
            <consortium name="AG Swart"/>
            <person name="Singh M."/>
            <person name="Singh A."/>
            <person name="Seah K."/>
            <person name="Emmerich C."/>
        </authorList>
    </citation>
    <scope>NUCLEOTIDE SEQUENCE</scope>
    <source>
        <strain evidence="7">ATCC30299</strain>
    </source>
</reference>